<proteinExistence type="predicted"/>
<dbReference type="InterPro" id="IPR037104">
    <property type="entry name" value="Annexin_sf"/>
</dbReference>
<evidence type="ECO:0000313" key="2">
    <source>
        <dbReference type="EMBL" id="CAI5440317.1"/>
    </source>
</evidence>
<evidence type="ECO:0000256" key="1">
    <source>
        <dbReference type="SAM" id="SignalP"/>
    </source>
</evidence>
<dbReference type="SUPFAM" id="SSF47874">
    <property type="entry name" value="Annexin"/>
    <property type="match status" value="1"/>
</dbReference>
<comment type="caution">
    <text evidence="2">The sequence shown here is derived from an EMBL/GenBank/DDBJ whole genome shotgun (WGS) entry which is preliminary data.</text>
</comment>
<accession>A0A9P1MUM6</accession>
<dbReference type="AlphaFoldDB" id="A0A9P1MUM6"/>
<dbReference type="GO" id="GO:0005509">
    <property type="term" value="F:calcium ion binding"/>
    <property type="evidence" value="ECO:0007669"/>
    <property type="project" value="InterPro"/>
</dbReference>
<reference evidence="2" key="1">
    <citation type="submission" date="2022-11" db="EMBL/GenBank/DDBJ databases">
        <authorList>
            <person name="Kikuchi T."/>
        </authorList>
    </citation>
    <scope>NUCLEOTIDE SEQUENCE</scope>
    <source>
        <strain evidence="2">PS1010</strain>
    </source>
</reference>
<name>A0A9P1MUM6_9PELO</name>
<dbReference type="Proteomes" id="UP001152747">
    <property type="component" value="Unassembled WGS sequence"/>
</dbReference>
<organism evidence="2 3">
    <name type="scientific">Caenorhabditis angaria</name>
    <dbReference type="NCBI Taxonomy" id="860376"/>
    <lineage>
        <taxon>Eukaryota</taxon>
        <taxon>Metazoa</taxon>
        <taxon>Ecdysozoa</taxon>
        <taxon>Nematoda</taxon>
        <taxon>Chromadorea</taxon>
        <taxon>Rhabditida</taxon>
        <taxon>Rhabditina</taxon>
        <taxon>Rhabditomorpha</taxon>
        <taxon>Rhabditoidea</taxon>
        <taxon>Rhabditidae</taxon>
        <taxon>Peloderinae</taxon>
        <taxon>Caenorhabditis</taxon>
    </lineage>
</organism>
<dbReference type="GO" id="GO:0005544">
    <property type="term" value="F:calcium-dependent phospholipid binding"/>
    <property type="evidence" value="ECO:0007669"/>
    <property type="project" value="InterPro"/>
</dbReference>
<keyword evidence="1" id="KW-0732">Signal</keyword>
<keyword evidence="3" id="KW-1185">Reference proteome</keyword>
<sequence length="127" mass="15212">MFKIFLIFLLKNISTSIDYYYEAEMLYQCLLNTPGHNLSSLITIIYEKKYGERHKLIKIFERLYGEEMYEELWDRLDSLAPRELTMGIIDNTPTYYDAKVLVFALTGIDYDLDPFWQQEQQEDQKSL</sequence>
<feature type="chain" id="PRO_5040406650" evidence="1">
    <location>
        <begin position="17"/>
        <end position="127"/>
    </location>
</feature>
<protein>
    <submittedName>
        <fullName evidence="2">Uncharacterized protein</fullName>
    </submittedName>
</protein>
<dbReference type="EMBL" id="CANHGI010000001">
    <property type="protein sequence ID" value="CAI5440317.1"/>
    <property type="molecule type" value="Genomic_DNA"/>
</dbReference>
<feature type="signal peptide" evidence="1">
    <location>
        <begin position="1"/>
        <end position="16"/>
    </location>
</feature>
<evidence type="ECO:0000313" key="3">
    <source>
        <dbReference type="Proteomes" id="UP001152747"/>
    </source>
</evidence>
<gene>
    <name evidence="2" type="ORF">CAMP_LOCUS2954</name>
</gene>